<dbReference type="Proteomes" id="UP000013827">
    <property type="component" value="Unassembled WGS sequence"/>
</dbReference>
<evidence type="ECO:0000313" key="3">
    <source>
        <dbReference type="EnsemblProtists" id="EOD37684"/>
    </source>
</evidence>
<name>A0A0D3KPJ9_EMIH1</name>
<dbReference type="SUPFAM" id="SSF55785">
    <property type="entry name" value="PYP-like sensor domain (PAS domain)"/>
    <property type="match status" value="1"/>
</dbReference>
<dbReference type="AlphaFoldDB" id="A0A0D3KPJ9"/>
<dbReference type="KEGG" id="ehx:EMIHUDRAFT_440331"/>
<keyword evidence="1" id="KW-0472">Membrane</keyword>
<dbReference type="PROSITE" id="PS50112">
    <property type="entry name" value="PAS"/>
    <property type="match status" value="1"/>
</dbReference>
<dbReference type="STRING" id="2903.R1FVX7"/>
<dbReference type="Pfam" id="PF00989">
    <property type="entry name" value="PAS"/>
    <property type="match status" value="1"/>
</dbReference>
<dbReference type="GeneID" id="17282953"/>
<feature type="transmembrane region" description="Helical" evidence="1">
    <location>
        <begin position="175"/>
        <end position="195"/>
    </location>
</feature>
<keyword evidence="1" id="KW-1133">Transmembrane helix</keyword>
<dbReference type="GO" id="GO:0006355">
    <property type="term" value="P:regulation of DNA-templated transcription"/>
    <property type="evidence" value="ECO:0007669"/>
    <property type="project" value="InterPro"/>
</dbReference>
<keyword evidence="1" id="KW-0812">Transmembrane</keyword>
<protein>
    <recommendedName>
        <fullName evidence="2">PAS domain-containing protein</fullName>
    </recommendedName>
</protein>
<accession>A0A0D3KPJ9</accession>
<dbReference type="InterPro" id="IPR035965">
    <property type="entry name" value="PAS-like_dom_sf"/>
</dbReference>
<dbReference type="EnsemblProtists" id="EOD37684">
    <property type="protein sequence ID" value="EOD37684"/>
    <property type="gene ID" value="EMIHUDRAFT_440331"/>
</dbReference>
<reference evidence="3" key="2">
    <citation type="submission" date="2024-10" db="UniProtKB">
        <authorList>
            <consortium name="EnsemblProtists"/>
        </authorList>
    </citation>
    <scope>IDENTIFICATION</scope>
</reference>
<proteinExistence type="predicted"/>
<evidence type="ECO:0000259" key="2">
    <source>
        <dbReference type="PROSITE" id="PS50112"/>
    </source>
</evidence>
<evidence type="ECO:0000313" key="4">
    <source>
        <dbReference type="Proteomes" id="UP000013827"/>
    </source>
</evidence>
<feature type="transmembrane region" description="Helical" evidence="1">
    <location>
        <begin position="201"/>
        <end position="225"/>
    </location>
</feature>
<dbReference type="HOGENOM" id="CLU_1130826_0_0_1"/>
<dbReference type="InterPro" id="IPR013767">
    <property type="entry name" value="PAS_fold"/>
</dbReference>
<dbReference type="RefSeq" id="XP_005790113.1">
    <property type="nucleotide sequence ID" value="XM_005790056.1"/>
</dbReference>
<reference evidence="4" key="1">
    <citation type="journal article" date="2013" name="Nature">
        <title>Pan genome of the phytoplankton Emiliania underpins its global distribution.</title>
        <authorList>
            <person name="Read B.A."/>
            <person name="Kegel J."/>
            <person name="Klute M.J."/>
            <person name="Kuo A."/>
            <person name="Lefebvre S.C."/>
            <person name="Maumus F."/>
            <person name="Mayer C."/>
            <person name="Miller J."/>
            <person name="Monier A."/>
            <person name="Salamov A."/>
            <person name="Young J."/>
            <person name="Aguilar M."/>
            <person name="Claverie J.M."/>
            <person name="Frickenhaus S."/>
            <person name="Gonzalez K."/>
            <person name="Herman E.K."/>
            <person name="Lin Y.C."/>
            <person name="Napier J."/>
            <person name="Ogata H."/>
            <person name="Sarno A.F."/>
            <person name="Shmutz J."/>
            <person name="Schroeder D."/>
            <person name="de Vargas C."/>
            <person name="Verret F."/>
            <person name="von Dassow P."/>
            <person name="Valentin K."/>
            <person name="Van de Peer Y."/>
            <person name="Wheeler G."/>
            <person name="Dacks J.B."/>
            <person name="Delwiche C.F."/>
            <person name="Dyhrman S.T."/>
            <person name="Glockner G."/>
            <person name="John U."/>
            <person name="Richards T."/>
            <person name="Worden A.Z."/>
            <person name="Zhang X."/>
            <person name="Grigoriev I.V."/>
            <person name="Allen A.E."/>
            <person name="Bidle K."/>
            <person name="Borodovsky M."/>
            <person name="Bowler C."/>
            <person name="Brownlee C."/>
            <person name="Cock J.M."/>
            <person name="Elias M."/>
            <person name="Gladyshev V.N."/>
            <person name="Groth M."/>
            <person name="Guda C."/>
            <person name="Hadaegh A."/>
            <person name="Iglesias-Rodriguez M.D."/>
            <person name="Jenkins J."/>
            <person name="Jones B.M."/>
            <person name="Lawson T."/>
            <person name="Leese F."/>
            <person name="Lindquist E."/>
            <person name="Lobanov A."/>
            <person name="Lomsadze A."/>
            <person name="Malik S.B."/>
            <person name="Marsh M.E."/>
            <person name="Mackinder L."/>
            <person name="Mock T."/>
            <person name="Mueller-Roeber B."/>
            <person name="Pagarete A."/>
            <person name="Parker M."/>
            <person name="Probert I."/>
            <person name="Quesneville H."/>
            <person name="Raines C."/>
            <person name="Rensing S.A."/>
            <person name="Riano-Pachon D.M."/>
            <person name="Richier S."/>
            <person name="Rokitta S."/>
            <person name="Shiraiwa Y."/>
            <person name="Soanes D.M."/>
            <person name="van der Giezen M."/>
            <person name="Wahlund T.M."/>
            <person name="Williams B."/>
            <person name="Wilson W."/>
            <person name="Wolfe G."/>
            <person name="Wurch L.L."/>
        </authorList>
    </citation>
    <scope>NUCLEOTIDE SEQUENCE</scope>
</reference>
<evidence type="ECO:0000256" key="1">
    <source>
        <dbReference type="SAM" id="Phobius"/>
    </source>
</evidence>
<dbReference type="NCBIfam" id="TIGR00229">
    <property type="entry name" value="sensory_box"/>
    <property type="match status" value="1"/>
</dbReference>
<dbReference type="Gene3D" id="3.30.450.20">
    <property type="entry name" value="PAS domain"/>
    <property type="match status" value="1"/>
</dbReference>
<sequence length="246" mass="26013">MEAMKLPYDCRGMPAYETEVDGWTVGPVLSKLHMSDEGLYDRMLSTARGSPTAAIVVDGEGRIIALNEAWTALCGYSPNEALHQSPKILQGDATDAAKARRFSDEVRECGSARTILANYSKGGDPFAHQLRSTKVCSRQGDSTYYFTESEAVADKAIERAVLDGEVYRLSGESDAFAALGVITLTACLLGLARLASLADGASIEIFATLGAIIVLGAGGALLLGAHEAASIALRQAGRVYVVDGYD</sequence>
<organism evidence="3 4">
    <name type="scientific">Emiliania huxleyi (strain CCMP1516)</name>
    <dbReference type="NCBI Taxonomy" id="280463"/>
    <lineage>
        <taxon>Eukaryota</taxon>
        <taxon>Haptista</taxon>
        <taxon>Haptophyta</taxon>
        <taxon>Prymnesiophyceae</taxon>
        <taxon>Isochrysidales</taxon>
        <taxon>Noelaerhabdaceae</taxon>
        <taxon>Emiliania</taxon>
    </lineage>
</organism>
<dbReference type="PaxDb" id="2903-EOD37684"/>
<dbReference type="CDD" id="cd00130">
    <property type="entry name" value="PAS"/>
    <property type="match status" value="1"/>
</dbReference>
<keyword evidence="4" id="KW-1185">Reference proteome</keyword>
<feature type="domain" description="PAS" evidence="2">
    <location>
        <begin position="36"/>
        <end position="85"/>
    </location>
</feature>
<dbReference type="InterPro" id="IPR000014">
    <property type="entry name" value="PAS"/>
</dbReference>